<dbReference type="InterPro" id="IPR010917">
    <property type="entry name" value="TonB_rcpt_CS"/>
</dbReference>
<dbReference type="InterPro" id="IPR012910">
    <property type="entry name" value="Plug_dom"/>
</dbReference>
<evidence type="ECO:0000256" key="10">
    <source>
        <dbReference type="PROSITE-ProRule" id="PRU01360"/>
    </source>
</evidence>
<evidence type="ECO:0000256" key="11">
    <source>
        <dbReference type="PROSITE-ProRule" id="PRU10144"/>
    </source>
</evidence>
<dbReference type="PANTHER" id="PTHR30069:SF41">
    <property type="entry name" value="HEME_HEMOPEXIN UTILIZATION PROTEIN C"/>
    <property type="match status" value="1"/>
</dbReference>
<dbReference type="RefSeq" id="WP_076958990.1">
    <property type="nucleotide sequence ID" value="NZ_MLCO01000206.1"/>
</dbReference>
<dbReference type="GO" id="GO:0009279">
    <property type="term" value="C:cell outer membrane"/>
    <property type="evidence" value="ECO:0007669"/>
    <property type="project" value="UniProtKB-SubCell"/>
</dbReference>
<keyword evidence="4 10" id="KW-1134">Transmembrane beta strand</keyword>
<dbReference type="Proteomes" id="UP000188879">
    <property type="component" value="Unassembled WGS sequence"/>
</dbReference>
<dbReference type="PANTHER" id="PTHR30069">
    <property type="entry name" value="TONB-DEPENDENT OUTER MEMBRANE RECEPTOR"/>
    <property type="match status" value="1"/>
</dbReference>
<evidence type="ECO:0000256" key="4">
    <source>
        <dbReference type="ARBA" id="ARBA00022452"/>
    </source>
</evidence>
<keyword evidence="9 10" id="KW-0998">Cell outer membrane</keyword>
<dbReference type="PROSITE" id="PS52016">
    <property type="entry name" value="TONB_DEPENDENT_REC_3"/>
    <property type="match status" value="1"/>
</dbReference>
<keyword evidence="8 10" id="KW-0472">Membrane</keyword>
<dbReference type="Pfam" id="PF00593">
    <property type="entry name" value="TonB_dep_Rec_b-barrel"/>
    <property type="match status" value="1"/>
</dbReference>
<dbReference type="Gene3D" id="2.170.130.10">
    <property type="entry name" value="TonB-dependent receptor, plug domain"/>
    <property type="match status" value="1"/>
</dbReference>
<dbReference type="GO" id="GO:0015344">
    <property type="term" value="F:siderophore uptake transmembrane transporter activity"/>
    <property type="evidence" value="ECO:0007669"/>
    <property type="project" value="TreeGrafter"/>
</dbReference>
<evidence type="ECO:0000259" key="14">
    <source>
        <dbReference type="Pfam" id="PF00593"/>
    </source>
</evidence>
<keyword evidence="6 13" id="KW-0732">Signal</keyword>
<feature type="domain" description="TonB-dependent receptor plug" evidence="15">
    <location>
        <begin position="49"/>
        <end position="152"/>
    </location>
</feature>
<dbReference type="InterPro" id="IPR000531">
    <property type="entry name" value="Beta-barrel_TonB"/>
</dbReference>
<organism evidence="16 17">
    <name type="scientific">Teichococcus deserti</name>
    <dbReference type="NCBI Taxonomy" id="1817963"/>
    <lineage>
        <taxon>Bacteria</taxon>
        <taxon>Pseudomonadati</taxon>
        <taxon>Pseudomonadota</taxon>
        <taxon>Alphaproteobacteria</taxon>
        <taxon>Acetobacterales</taxon>
        <taxon>Roseomonadaceae</taxon>
        <taxon>Roseomonas</taxon>
    </lineage>
</organism>
<feature type="domain" description="TonB-dependent receptor-like beta-barrel" evidence="14">
    <location>
        <begin position="248"/>
        <end position="640"/>
    </location>
</feature>
<keyword evidence="17" id="KW-1185">Reference proteome</keyword>
<dbReference type="PROSITE" id="PS01156">
    <property type="entry name" value="TONB_DEPENDENT_REC_2"/>
    <property type="match status" value="1"/>
</dbReference>
<dbReference type="Pfam" id="PF07715">
    <property type="entry name" value="Plug"/>
    <property type="match status" value="1"/>
</dbReference>
<evidence type="ECO:0000256" key="2">
    <source>
        <dbReference type="ARBA" id="ARBA00009810"/>
    </source>
</evidence>
<evidence type="ECO:0008006" key="18">
    <source>
        <dbReference type="Google" id="ProtNLM"/>
    </source>
</evidence>
<dbReference type="InterPro" id="IPR037066">
    <property type="entry name" value="Plug_dom_sf"/>
</dbReference>
<evidence type="ECO:0000256" key="6">
    <source>
        <dbReference type="ARBA" id="ARBA00022729"/>
    </source>
</evidence>
<dbReference type="AlphaFoldDB" id="A0A1V2GZH5"/>
<evidence type="ECO:0000256" key="12">
    <source>
        <dbReference type="RuleBase" id="RU003357"/>
    </source>
</evidence>
<gene>
    <name evidence="16" type="ORF">BKE38_19560</name>
</gene>
<feature type="chain" id="PRO_5012640683" description="TonB-dependent receptor" evidence="13">
    <location>
        <begin position="32"/>
        <end position="668"/>
    </location>
</feature>
<dbReference type="InterPro" id="IPR036942">
    <property type="entry name" value="Beta-barrel_TonB_sf"/>
</dbReference>
<dbReference type="GO" id="GO:0044718">
    <property type="term" value="P:siderophore transmembrane transport"/>
    <property type="evidence" value="ECO:0007669"/>
    <property type="project" value="TreeGrafter"/>
</dbReference>
<dbReference type="NCBIfam" id="TIGR01785">
    <property type="entry name" value="TonB-hemin"/>
    <property type="match status" value="1"/>
</dbReference>
<evidence type="ECO:0000256" key="5">
    <source>
        <dbReference type="ARBA" id="ARBA00022692"/>
    </source>
</evidence>
<evidence type="ECO:0000313" key="16">
    <source>
        <dbReference type="EMBL" id="ONG50082.1"/>
    </source>
</evidence>
<dbReference type="EMBL" id="MLCO01000206">
    <property type="protein sequence ID" value="ONG50082.1"/>
    <property type="molecule type" value="Genomic_DNA"/>
</dbReference>
<proteinExistence type="inferred from homology"/>
<reference evidence="16 17" key="1">
    <citation type="submission" date="2016-10" db="EMBL/GenBank/DDBJ databases">
        <title>Draft Genome sequence of Roseomonas sp. strain M3.</title>
        <authorList>
            <person name="Subhash Y."/>
            <person name="Lee S."/>
        </authorList>
    </citation>
    <scope>NUCLEOTIDE SEQUENCE [LARGE SCALE GENOMIC DNA]</scope>
    <source>
        <strain evidence="16 17">M3</strain>
    </source>
</reference>
<dbReference type="SUPFAM" id="SSF56935">
    <property type="entry name" value="Porins"/>
    <property type="match status" value="1"/>
</dbReference>
<evidence type="ECO:0000256" key="7">
    <source>
        <dbReference type="ARBA" id="ARBA00023077"/>
    </source>
</evidence>
<feature type="short sequence motif" description="TonB C-terminal box" evidence="11">
    <location>
        <begin position="651"/>
        <end position="668"/>
    </location>
</feature>
<evidence type="ECO:0000256" key="3">
    <source>
        <dbReference type="ARBA" id="ARBA00022448"/>
    </source>
</evidence>
<dbReference type="GO" id="GO:0015232">
    <property type="term" value="F:heme transmembrane transporter activity"/>
    <property type="evidence" value="ECO:0007669"/>
    <property type="project" value="InterPro"/>
</dbReference>
<comment type="subcellular location">
    <subcellularLocation>
        <location evidence="1 10">Cell outer membrane</location>
        <topology evidence="1 10">Multi-pass membrane protein</topology>
    </subcellularLocation>
</comment>
<evidence type="ECO:0000259" key="15">
    <source>
        <dbReference type="Pfam" id="PF07715"/>
    </source>
</evidence>
<protein>
    <recommendedName>
        <fullName evidence="18">TonB-dependent receptor</fullName>
    </recommendedName>
</protein>
<sequence>MRTTLHQLMASSAMAAALAVSAAAFAPPASAQTAVSIPQVDVPAEAGEAGSNSSSIGRERLTSEGVNRIGDVLRTMPGVFTRENAQQPGVAVNIRGFEGQGRVTTMIDGVRQNFRFTGHEAGGFTYVDPNLLAGIDVMRGAVVGTGGGGLAGSVNLRTLDVDDVLLPGRQASVLSRLGWGSNGVDFHEMIAGAAKVGPVGIVGAVSGRSSRNYHDGSGDSVAGIGQDLMSGLVKGRVDLGGGHSLGLGFVAYDNDFFANSYAQTVNNRTATANYRYNAGNPLVDLRINGFYNDLTMKYTGGTGSAVGRVIEDQGLGFDVSNTSRFSLGAVNVVSTNGVEFFHDDVSSTNGGVNPGRGTASQWGVFTNTTFSHGIFELTPGLRYNHYSLEGSGYTSTRFGAYDVDISKGSVDPRMTLAANVTPWLQPYVTWSRSQRAPTLQETMLGGDHPGGTSASYIPNPNLRPETQQGWEFGVNIHRRGLLRDNDALRARAAYFVMDVDDYIAARYVTSQRVFQNTNIEGTTKQRGFEAEVSYDARIVFGSLSYTHIDSDLPSQMPGIGASQYLPDDVVSASLGARFLEERLTVGARYDYVSGGLVSGFNSSFTGPAVTDRQDGYHLVGLFASAKVTENVELNARVSNLLDETYVPFLSTTGNGQGRTFYFGTQLRF</sequence>
<dbReference type="InterPro" id="IPR039426">
    <property type="entry name" value="TonB-dep_rcpt-like"/>
</dbReference>
<dbReference type="OrthoDB" id="9760333at2"/>
<dbReference type="Gene3D" id="2.40.170.20">
    <property type="entry name" value="TonB-dependent receptor, beta-barrel domain"/>
    <property type="match status" value="1"/>
</dbReference>
<keyword evidence="5 10" id="KW-0812">Transmembrane</keyword>
<keyword evidence="3 10" id="KW-0813">Transport</keyword>
<name>A0A1V2GZH5_9PROT</name>
<keyword evidence="7 12" id="KW-0798">TonB box</keyword>
<evidence type="ECO:0000256" key="13">
    <source>
        <dbReference type="SAM" id="SignalP"/>
    </source>
</evidence>
<evidence type="ECO:0000256" key="9">
    <source>
        <dbReference type="ARBA" id="ARBA00023237"/>
    </source>
</evidence>
<comment type="similarity">
    <text evidence="2 10 12">Belongs to the TonB-dependent receptor family.</text>
</comment>
<comment type="caution">
    <text evidence="16">The sequence shown here is derived from an EMBL/GenBank/DDBJ whole genome shotgun (WGS) entry which is preliminary data.</text>
</comment>
<evidence type="ECO:0000313" key="17">
    <source>
        <dbReference type="Proteomes" id="UP000188879"/>
    </source>
</evidence>
<evidence type="ECO:0000256" key="1">
    <source>
        <dbReference type="ARBA" id="ARBA00004571"/>
    </source>
</evidence>
<evidence type="ECO:0000256" key="8">
    <source>
        <dbReference type="ARBA" id="ARBA00023136"/>
    </source>
</evidence>
<dbReference type="InterPro" id="IPR011276">
    <property type="entry name" value="TonB_haem/Hb_rcpt"/>
</dbReference>
<feature type="signal peptide" evidence="13">
    <location>
        <begin position="1"/>
        <end position="31"/>
    </location>
</feature>
<accession>A0A1V2GZH5</accession>